<dbReference type="Gene3D" id="2.60.120.200">
    <property type="match status" value="3"/>
</dbReference>
<evidence type="ECO:0000259" key="4">
    <source>
        <dbReference type="PROSITE" id="PS50025"/>
    </source>
</evidence>
<feature type="domain" description="Laminin G" evidence="4">
    <location>
        <begin position="392"/>
        <end position="567"/>
    </location>
</feature>
<evidence type="ECO:0000256" key="3">
    <source>
        <dbReference type="PROSITE-ProRule" id="PRU00122"/>
    </source>
</evidence>
<dbReference type="SMART" id="SM00282">
    <property type="entry name" value="LamG"/>
    <property type="match status" value="2"/>
</dbReference>
<evidence type="ECO:0000313" key="7">
    <source>
        <dbReference type="Proteomes" id="UP000746747"/>
    </source>
</evidence>
<keyword evidence="2" id="KW-0245">EGF-like domain</keyword>
<accession>A0A8J2MSP1</accession>
<feature type="domain" description="EGF-like" evidence="5">
    <location>
        <begin position="105"/>
        <end position="142"/>
    </location>
</feature>
<dbReference type="InterPro" id="IPR013320">
    <property type="entry name" value="ConA-like_dom_sf"/>
</dbReference>
<feature type="disulfide bond" evidence="2">
    <location>
        <begin position="113"/>
        <end position="130"/>
    </location>
</feature>
<comment type="caution">
    <text evidence="6">The sequence shown here is derived from an EMBL/GenBank/DDBJ whole genome shotgun (WGS) entry which is preliminary data.</text>
</comment>
<evidence type="ECO:0000256" key="2">
    <source>
        <dbReference type="PROSITE-ProRule" id="PRU00076"/>
    </source>
</evidence>
<feature type="domain" description="Laminin G" evidence="4">
    <location>
        <begin position="1"/>
        <end position="109"/>
    </location>
</feature>
<dbReference type="PANTHER" id="PTHR15036:SF85">
    <property type="entry name" value="SP2353, ISOFORM A"/>
    <property type="match status" value="1"/>
</dbReference>
<keyword evidence="1 2" id="KW-1015">Disulfide bond</keyword>
<dbReference type="OrthoDB" id="88467at2759"/>
<feature type="disulfide bond" evidence="2">
    <location>
        <begin position="132"/>
        <end position="141"/>
    </location>
</feature>
<dbReference type="PANTHER" id="PTHR15036">
    <property type="entry name" value="PIKACHURIN-LIKE PROTEIN"/>
    <property type="match status" value="1"/>
</dbReference>
<proteinExistence type="predicted"/>
<dbReference type="PROSITE" id="PS50025">
    <property type="entry name" value="LAM_G_DOMAIN"/>
    <property type="match status" value="3"/>
</dbReference>
<dbReference type="Pfam" id="PF02210">
    <property type="entry name" value="Laminin_G_2"/>
    <property type="match status" value="2"/>
</dbReference>
<keyword evidence="7" id="KW-1185">Reference proteome</keyword>
<dbReference type="AlphaFoldDB" id="A0A8J2MSP1"/>
<dbReference type="Proteomes" id="UP000746747">
    <property type="component" value="Unassembled WGS sequence"/>
</dbReference>
<comment type="caution">
    <text evidence="3">Lacks conserved residue(s) required for the propagation of feature annotation.</text>
</comment>
<evidence type="ECO:0008006" key="8">
    <source>
        <dbReference type="Google" id="ProtNLM"/>
    </source>
</evidence>
<dbReference type="PROSITE" id="PS00022">
    <property type="entry name" value="EGF_1"/>
    <property type="match status" value="1"/>
</dbReference>
<dbReference type="PROSITE" id="PS50026">
    <property type="entry name" value="EGF_3"/>
    <property type="match status" value="1"/>
</dbReference>
<dbReference type="InterPro" id="IPR001791">
    <property type="entry name" value="Laminin_G"/>
</dbReference>
<dbReference type="EMBL" id="CAKAEH010001655">
    <property type="protein sequence ID" value="CAG9538415.1"/>
    <property type="molecule type" value="Genomic_DNA"/>
</dbReference>
<evidence type="ECO:0000259" key="5">
    <source>
        <dbReference type="PROSITE" id="PS50026"/>
    </source>
</evidence>
<dbReference type="InterPro" id="IPR000742">
    <property type="entry name" value="EGF"/>
</dbReference>
<dbReference type="CDD" id="cd00110">
    <property type="entry name" value="LamG"/>
    <property type="match status" value="2"/>
</dbReference>
<gene>
    <name evidence="6" type="ORF">CJOHNSTONI_LOCUS8128</name>
</gene>
<dbReference type="GO" id="GO:0016020">
    <property type="term" value="C:membrane"/>
    <property type="evidence" value="ECO:0007669"/>
    <property type="project" value="UniProtKB-SubCell"/>
</dbReference>
<name>A0A8J2MSP1_9BILA</name>
<dbReference type="InterPro" id="IPR050372">
    <property type="entry name" value="Neurexin-related_CASP"/>
</dbReference>
<protein>
    <recommendedName>
        <fullName evidence="8">EGF-like domain-containing protein</fullName>
    </recommendedName>
</protein>
<feature type="disulfide bond" evidence="2">
    <location>
        <begin position="109"/>
        <end position="119"/>
    </location>
</feature>
<dbReference type="Pfam" id="PF00054">
    <property type="entry name" value="Laminin_G_1"/>
    <property type="match status" value="1"/>
</dbReference>
<feature type="domain" description="Laminin G" evidence="4">
    <location>
        <begin position="174"/>
        <end position="361"/>
    </location>
</feature>
<sequence length="569" mass="65451">MEWEPLLDINRSYRIRVTFLYDQISLAVDDLTPVIFKLPSAVINYPLKLDTPIYLGYIPMQQSLRLHSMQITLNNFTGCLSDILINGRKISEENMKFLGNIVYCSQNTCVKNCSNDSWCHLNEIDTKPICHCIQHFNGQLCKRQICENSEICDDNSSSIKIINDEQLNMKSNHTVPLFVGDGILMKKNLKMNVKEELELEILLKAMDSDGLVFYWTNLDTITGQYIDGHFIALVLINSQPYFFWNLGSGIVYSRSTTSVLNDRFHLILFRKYLFRNSFQVDNEQTVTQISQLDYSNLDASDTVAFIGGVPNKTIIPTAIREFAIPFRGAVERLTINGRTFYELFEEFQQIGRVLQYSAESCFNDKSCIWKSDEYQISKYIHQDGEEGTEMDDSILLDGRNKYVLVKKVASKKQSNIMTDYQFMIKTNTTKGLIWWESKRHTIRSDYLAIFLIGGRLGFAINSGSNSKVKIIGSNTIVNDNQWHSITLLREKRKCLLIVDNEKVFYTLPFGTTELITDGIIWIGGKKKVPRSFPVKTPYKGCLRNLRISSQLINIRRESSSNKTFEKCKN</sequence>
<dbReference type="SUPFAM" id="SSF49899">
    <property type="entry name" value="Concanavalin A-like lectins/glucanases"/>
    <property type="match status" value="3"/>
</dbReference>
<organism evidence="6 7">
    <name type="scientific">Cercopithifilaria johnstoni</name>
    <dbReference type="NCBI Taxonomy" id="2874296"/>
    <lineage>
        <taxon>Eukaryota</taxon>
        <taxon>Metazoa</taxon>
        <taxon>Ecdysozoa</taxon>
        <taxon>Nematoda</taxon>
        <taxon>Chromadorea</taxon>
        <taxon>Rhabditida</taxon>
        <taxon>Spirurina</taxon>
        <taxon>Spiruromorpha</taxon>
        <taxon>Filarioidea</taxon>
        <taxon>Onchocercidae</taxon>
        <taxon>Cercopithifilaria</taxon>
    </lineage>
</organism>
<reference evidence="6" key="1">
    <citation type="submission" date="2021-09" db="EMBL/GenBank/DDBJ databases">
        <authorList>
            <consortium name="Pathogen Informatics"/>
        </authorList>
    </citation>
    <scope>NUCLEOTIDE SEQUENCE</scope>
</reference>
<evidence type="ECO:0000256" key="1">
    <source>
        <dbReference type="ARBA" id="ARBA00023157"/>
    </source>
</evidence>
<evidence type="ECO:0000313" key="6">
    <source>
        <dbReference type="EMBL" id="CAG9538415.1"/>
    </source>
</evidence>